<dbReference type="FunFam" id="3.40.1690.10:FF:000001">
    <property type="entry name" value="Flagellar biosynthetic protein FlhB"/>
    <property type="match status" value="1"/>
</dbReference>
<keyword evidence="5 13" id="KW-1003">Cell membrane</keyword>
<keyword evidence="7 13" id="KW-1005">Bacterial flagellum biogenesis</keyword>
<dbReference type="InterPro" id="IPR006136">
    <property type="entry name" value="FlhB"/>
</dbReference>
<dbReference type="GO" id="GO:0044780">
    <property type="term" value="P:bacterial-type flagellum assembly"/>
    <property type="evidence" value="ECO:0007669"/>
    <property type="project" value="InterPro"/>
</dbReference>
<evidence type="ECO:0000256" key="4">
    <source>
        <dbReference type="ARBA" id="ARBA00022448"/>
    </source>
</evidence>
<gene>
    <name evidence="15" type="primary">flhB_1</name>
    <name evidence="13" type="synonym">flhB</name>
    <name evidence="15" type="ORF">LAX5112_00183</name>
</gene>
<evidence type="ECO:0000313" key="16">
    <source>
        <dbReference type="Proteomes" id="UP000053235"/>
    </source>
</evidence>
<organism evidence="15 16">
    <name type="scientific">Roseibium alexandrii</name>
    <dbReference type="NCBI Taxonomy" id="388408"/>
    <lineage>
        <taxon>Bacteria</taxon>
        <taxon>Pseudomonadati</taxon>
        <taxon>Pseudomonadota</taxon>
        <taxon>Alphaproteobacteria</taxon>
        <taxon>Hyphomicrobiales</taxon>
        <taxon>Stappiaceae</taxon>
        <taxon>Roseibium</taxon>
    </lineage>
</organism>
<dbReference type="OrthoDB" id="9807950at2"/>
<dbReference type="InterPro" id="IPR006135">
    <property type="entry name" value="T3SS_substrate_exporter"/>
</dbReference>
<feature type="region of interest" description="Disordered" evidence="14">
    <location>
        <begin position="1"/>
        <end position="25"/>
    </location>
</feature>
<keyword evidence="15" id="KW-0969">Cilium</keyword>
<keyword evidence="16" id="KW-1185">Reference proteome</keyword>
<feature type="transmembrane region" description="Helical" evidence="13">
    <location>
        <begin position="36"/>
        <end position="55"/>
    </location>
</feature>
<evidence type="ECO:0000256" key="7">
    <source>
        <dbReference type="ARBA" id="ARBA00022795"/>
    </source>
</evidence>
<dbReference type="AlphaFoldDB" id="A0A0M6ZRH7"/>
<feature type="compositionally biased region" description="Basic and acidic residues" evidence="14">
    <location>
        <begin position="7"/>
        <end position="24"/>
    </location>
</feature>
<keyword evidence="6 13" id="KW-0812">Transmembrane</keyword>
<dbReference type="PANTHER" id="PTHR30531:SF12">
    <property type="entry name" value="FLAGELLAR BIOSYNTHETIC PROTEIN FLHB"/>
    <property type="match status" value="1"/>
</dbReference>
<dbReference type="SUPFAM" id="SSF160544">
    <property type="entry name" value="EscU C-terminal domain-like"/>
    <property type="match status" value="1"/>
</dbReference>
<evidence type="ECO:0000256" key="1">
    <source>
        <dbReference type="ARBA" id="ARBA00004651"/>
    </source>
</evidence>
<dbReference type="NCBIfam" id="TIGR00328">
    <property type="entry name" value="flhB"/>
    <property type="match status" value="1"/>
</dbReference>
<feature type="transmembrane region" description="Helical" evidence="13">
    <location>
        <begin position="91"/>
        <end position="112"/>
    </location>
</feature>
<dbReference type="STRING" id="388408.LAX5112_00183"/>
<comment type="caution">
    <text evidence="13">Lacks conserved residue(s) required for the propagation of feature annotation.</text>
</comment>
<dbReference type="Proteomes" id="UP000053235">
    <property type="component" value="Unassembled WGS sequence"/>
</dbReference>
<dbReference type="InterPro" id="IPR029025">
    <property type="entry name" value="T3SS_substrate_exporter_C"/>
</dbReference>
<evidence type="ECO:0000256" key="8">
    <source>
        <dbReference type="ARBA" id="ARBA00022927"/>
    </source>
</evidence>
<evidence type="ECO:0000256" key="9">
    <source>
        <dbReference type="ARBA" id="ARBA00022989"/>
    </source>
</evidence>
<dbReference type="RefSeq" id="WP_055670191.1">
    <property type="nucleotide sequence ID" value="NZ_CXWD01000001.1"/>
</dbReference>
<keyword evidence="15" id="KW-0966">Cell projection</keyword>
<dbReference type="PANTHER" id="PTHR30531">
    <property type="entry name" value="FLAGELLAR BIOSYNTHETIC PROTEIN FLHB"/>
    <property type="match status" value="1"/>
</dbReference>
<dbReference type="Gene3D" id="6.10.250.2080">
    <property type="match status" value="1"/>
</dbReference>
<name>A0A0M6ZRH7_9HYPH</name>
<protein>
    <recommendedName>
        <fullName evidence="3 13">Flagellar biosynthetic protein FlhB</fullName>
    </recommendedName>
</protein>
<evidence type="ECO:0000256" key="11">
    <source>
        <dbReference type="ARBA" id="ARBA00023225"/>
    </source>
</evidence>
<dbReference type="GO" id="GO:0005886">
    <property type="term" value="C:plasma membrane"/>
    <property type="evidence" value="ECO:0007669"/>
    <property type="project" value="UniProtKB-SubCell"/>
</dbReference>
<evidence type="ECO:0000256" key="3">
    <source>
        <dbReference type="ARBA" id="ARBA00021622"/>
    </source>
</evidence>
<accession>A0A0M6ZRH7</accession>
<keyword evidence="9 13" id="KW-1133">Transmembrane helix</keyword>
<evidence type="ECO:0000256" key="12">
    <source>
        <dbReference type="ARBA" id="ARBA00025078"/>
    </source>
</evidence>
<dbReference type="Gene3D" id="3.40.1690.10">
    <property type="entry name" value="secretion proteins EscU"/>
    <property type="match status" value="1"/>
</dbReference>
<evidence type="ECO:0000256" key="6">
    <source>
        <dbReference type="ARBA" id="ARBA00022692"/>
    </source>
</evidence>
<proteinExistence type="inferred from homology"/>
<evidence type="ECO:0000256" key="13">
    <source>
        <dbReference type="RuleBase" id="RU364091"/>
    </source>
</evidence>
<evidence type="ECO:0000313" key="15">
    <source>
        <dbReference type="EMBL" id="CTQ64114.1"/>
    </source>
</evidence>
<keyword evidence="8 13" id="KW-0653">Protein transport</keyword>
<keyword evidence="10 13" id="KW-0472">Membrane</keyword>
<sequence>MSEEADKDSKTEEPTEKKIQDAIEKGNTPVSKEAPVLAMLIGALLIGGFAITSGVRQLVSDMAHLLDVSGGLDLGNSADALMLSHSLSIKVGLFLAPIIAILSVSGLASAFLQNKPSIVPNRIKPELSKLSLKKGWSRIFGAQGFVEFLKAVFKFSTVSAIVYAQFRAHESDLINAMFTDPSALPEMILQISLRLISGVCIVTILLVTVDILWSRSHWRKNLRMTKQEVKDEHKQMEGDPIVKARQRSLARDRARNRMMSAVPQATLVVANPTHFAVALRYDGEKNPAPVVVAKGQDLIALKIREIAENNDIPVIEDRQLARSLYAATEVERMIPPEFYRAVAEIICFVYSRKSKTAV</sequence>
<comment type="similarity">
    <text evidence="2 13">Belongs to the type III secretion exporter family.</text>
</comment>
<evidence type="ECO:0000256" key="10">
    <source>
        <dbReference type="ARBA" id="ARBA00023136"/>
    </source>
</evidence>
<dbReference type="PRINTS" id="PR00950">
    <property type="entry name" value="TYPE3IMSPROT"/>
</dbReference>
<evidence type="ECO:0000256" key="5">
    <source>
        <dbReference type="ARBA" id="ARBA00022475"/>
    </source>
</evidence>
<reference evidence="16" key="1">
    <citation type="submission" date="2015-07" db="EMBL/GenBank/DDBJ databases">
        <authorList>
            <person name="Rodrigo-Torres Lidia"/>
            <person name="Arahal R.David."/>
        </authorList>
    </citation>
    <scope>NUCLEOTIDE SEQUENCE [LARGE SCALE GENOMIC DNA]</scope>
    <source>
        <strain evidence="16">CECT 5112</strain>
    </source>
</reference>
<keyword evidence="4 13" id="KW-0813">Transport</keyword>
<dbReference type="Pfam" id="PF01312">
    <property type="entry name" value="Bac_export_2"/>
    <property type="match status" value="1"/>
</dbReference>
<comment type="function">
    <text evidence="12 13">Required for formation of the rod structure in the basal body of the flagellar apparatus. Together with FliI and FliH, may constitute the export apparatus of flagellin.</text>
</comment>
<dbReference type="GO" id="GO:0009306">
    <property type="term" value="P:protein secretion"/>
    <property type="evidence" value="ECO:0007669"/>
    <property type="project" value="InterPro"/>
</dbReference>
<feature type="transmembrane region" description="Helical" evidence="13">
    <location>
        <begin position="191"/>
        <end position="213"/>
    </location>
</feature>
<comment type="subcellular location">
    <subcellularLocation>
        <location evidence="1">Cell membrane</location>
        <topology evidence="1">Multi-pass membrane protein</topology>
    </subcellularLocation>
</comment>
<evidence type="ECO:0000256" key="14">
    <source>
        <dbReference type="SAM" id="MobiDB-lite"/>
    </source>
</evidence>
<evidence type="ECO:0000256" key="2">
    <source>
        <dbReference type="ARBA" id="ARBA00010690"/>
    </source>
</evidence>
<keyword evidence="15" id="KW-0282">Flagellum</keyword>
<keyword evidence="11 13" id="KW-1006">Bacterial flagellum protein export</keyword>
<dbReference type="EMBL" id="CXWD01000001">
    <property type="protein sequence ID" value="CTQ64114.1"/>
    <property type="molecule type" value="Genomic_DNA"/>
</dbReference>